<dbReference type="RefSeq" id="WP_161036281.1">
    <property type="nucleotide sequence ID" value="NZ_WWCL01000004.1"/>
</dbReference>
<evidence type="ECO:0000256" key="3">
    <source>
        <dbReference type="ARBA" id="ARBA00022729"/>
    </source>
</evidence>
<keyword evidence="3 6" id="KW-0732">Signal</keyword>
<feature type="chain" id="PRO_5032659841" description="MipA/OmpV family protein" evidence="6">
    <location>
        <begin position="20"/>
        <end position="250"/>
    </location>
</feature>
<comment type="similarity">
    <text evidence="2">Belongs to the MipA/OmpV family.</text>
</comment>
<dbReference type="PANTHER" id="PTHR38776:SF1">
    <property type="entry name" value="MLTA-INTERACTING PROTEIN-RELATED"/>
    <property type="match status" value="1"/>
</dbReference>
<reference evidence="7" key="1">
    <citation type="submission" date="2019-12" db="EMBL/GenBank/DDBJ databases">
        <title>Novel species isolated from a subtropical stream in China.</title>
        <authorList>
            <person name="Lu H."/>
        </authorList>
    </citation>
    <scope>NUCLEOTIDE SEQUENCE [LARGE SCALE GENOMIC DNA]</scope>
    <source>
        <strain evidence="7">FT93W</strain>
    </source>
</reference>
<dbReference type="PANTHER" id="PTHR38776">
    <property type="entry name" value="MLTA-INTERACTING PROTEIN-RELATED"/>
    <property type="match status" value="1"/>
</dbReference>
<dbReference type="InterPro" id="IPR010583">
    <property type="entry name" value="MipA"/>
</dbReference>
<organism evidence="7 8">
    <name type="scientific">Duganella fentianensis</name>
    <dbReference type="NCBI Taxonomy" id="2692177"/>
    <lineage>
        <taxon>Bacteria</taxon>
        <taxon>Pseudomonadati</taxon>
        <taxon>Pseudomonadota</taxon>
        <taxon>Betaproteobacteria</taxon>
        <taxon>Burkholderiales</taxon>
        <taxon>Oxalobacteraceae</taxon>
        <taxon>Telluria group</taxon>
        <taxon>Duganella</taxon>
    </lineage>
</organism>
<name>A0A845I3I1_9BURK</name>
<dbReference type="GO" id="GO:0009279">
    <property type="term" value="C:cell outer membrane"/>
    <property type="evidence" value="ECO:0007669"/>
    <property type="project" value="UniProtKB-SubCell"/>
</dbReference>
<keyword evidence="4" id="KW-0472">Membrane</keyword>
<gene>
    <name evidence="7" type="ORF">GTP23_17275</name>
</gene>
<evidence type="ECO:0000256" key="1">
    <source>
        <dbReference type="ARBA" id="ARBA00004442"/>
    </source>
</evidence>
<sequence>MNKLSLLSVLLLACVTAQATEPMMPDGSKDMYVGMALATRTAAAGEERRVEPRPLLQVQWSNGVFLSASGVAGLHLSDAPGLEYGPLLAASNSRQPTDSWRLRGSRPVDGKADGGVFFNYYLSEQTRVLSSVFYDTSAHGLRGYAGLQKALALPDPHHSLALTAGAYWATAPVMRELYSVSAAAGGARDYRPDAGLSAVSVGLDWNWALSRQWLLHSGVSGTRLGRAAADSPVVERRSFISWSTGLAYRF</sequence>
<evidence type="ECO:0000256" key="6">
    <source>
        <dbReference type="SAM" id="SignalP"/>
    </source>
</evidence>
<keyword evidence="5" id="KW-0998">Cell outer membrane</keyword>
<dbReference type="Pfam" id="PF06629">
    <property type="entry name" value="MipA"/>
    <property type="match status" value="1"/>
</dbReference>
<dbReference type="Proteomes" id="UP000444316">
    <property type="component" value="Unassembled WGS sequence"/>
</dbReference>
<dbReference type="EMBL" id="WWCL01000004">
    <property type="protein sequence ID" value="MYN46797.1"/>
    <property type="molecule type" value="Genomic_DNA"/>
</dbReference>
<evidence type="ECO:0000256" key="4">
    <source>
        <dbReference type="ARBA" id="ARBA00023136"/>
    </source>
</evidence>
<comment type="caution">
    <text evidence="7">The sequence shown here is derived from an EMBL/GenBank/DDBJ whole genome shotgun (WGS) entry which is preliminary data.</text>
</comment>
<evidence type="ECO:0000256" key="2">
    <source>
        <dbReference type="ARBA" id="ARBA00005722"/>
    </source>
</evidence>
<protein>
    <recommendedName>
        <fullName evidence="9">MipA/OmpV family protein</fullName>
    </recommendedName>
</protein>
<comment type="subcellular location">
    <subcellularLocation>
        <location evidence="1">Cell outer membrane</location>
    </subcellularLocation>
</comment>
<evidence type="ECO:0000313" key="8">
    <source>
        <dbReference type="Proteomes" id="UP000444316"/>
    </source>
</evidence>
<keyword evidence="8" id="KW-1185">Reference proteome</keyword>
<feature type="signal peptide" evidence="6">
    <location>
        <begin position="1"/>
        <end position="19"/>
    </location>
</feature>
<evidence type="ECO:0000256" key="5">
    <source>
        <dbReference type="ARBA" id="ARBA00023237"/>
    </source>
</evidence>
<dbReference type="AlphaFoldDB" id="A0A845I3I1"/>
<proteinExistence type="inferred from homology"/>
<evidence type="ECO:0000313" key="7">
    <source>
        <dbReference type="EMBL" id="MYN46797.1"/>
    </source>
</evidence>
<accession>A0A845I3I1</accession>
<evidence type="ECO:0008006" key="9">
    <source>
        <dbReference type="Google" id="ProtNLM"/>
    </source>
</evidence>